<evidence type="ECO:0000313" key="5">
    <source>
        <dbReference type="Proteomes" id="UP000054561"/>
    </source>
</evidence>
<keyword evidence="3" id="KW-0732">Signal</keyword>
<feature type="compositionally biased region" description="Basic and acidic residues" evidence="1">
    <location>
        <begin position="209"/>
        <end position="249"/>
    </location>
</feature>
<sequence length="409" mass="46739">MRQQSNGRISLVKLSFFGILILFGNDYSNEDTYGKPCEEGNMYHILNVRYGRLLMSETNVETLLQENNTLLEEKFMGSVNTNGETYLQDRSDVIKYNDSSDSRSRKSSPRASSRKKSKSTMDRCNVDKSNESLNLNNFDEDQGKEKFGGSSIFGSTESLFEERDDDDLGHDRKVGESTHFGSMDSIFPEAADDNHVSDDTKIGASTNFDSRESLPKERNVEGNDKRKNKSEHQPRDRTGVKPGVDREAQRGCPHGVRSEDPYAGDSASAHIEGTEQSKRSNWMARKGSIFSRIANYIRKIDSKYQAMVVEIVREEIHKNPDFSGKAPDFNYRKEFKFLSPVLGAYVFSVFTLICLNEYVFFPVYIISLVASIIYVRRRYKKALQLVKYEQSRSRMVRTKSTQCDTEKIE</sequence>
<proteinExistence type="predicted"/>
<organism evidence="4 5">
    <name type="scientific">Plasmodium fragile</name>
    <dbReference type="NCBI Taxonomy" id="5857"/>
    <lineage>
        <taxon>Eukaryota</taxon>
        <taxon>Sar</taxon>
        <taxon>Alveolata</taxon>
        <taxon>Apicomplexa</taxon>
        <taxon>Aconoidasida</taxon>
        <taxon>Haemosporida</taxon>
        <taxon>Plasmodiidae</taxon>
        <taxon>Plasmodium</taxon>
        <taxon>Plasmodium (Plasmodium)</taxon>
    </lineage>
</organism>
<feature type="compositionally biased region" description="Basic residues" evidence="1">
    <location>
        <begin position="105"/>
        <end position="118"/>
    </location>
</feature>
<dbReference type="GeneID" id="24266681"/>
<gene>
    <name evidence="4" type="ORF">AK88_01367</name>
</gene>
<evidence type="ECO:0008006" key="6">
    <source>
        <dbReference type="Google" id="ProtNLM"/>
    </source>
</evidence>
<accession>A0A0D9QPL5</accession>
<dbReference type="VEuPathDB" id="PlasmoDB:AK88_01367"/>
<keyword evidence="2" id="KW-0472">Membrane</keyword>
<name>A0A0D9QPL5_PLAFR</name>
<keyword evidence="2" id="KW-0812">Transmembrane</keyword>
<feature type="transmembrane region" description="Helical" evidence="2">
    <location>
        <begin position="359"/>
        <end position="375"/>
    </location>
</feature>
<feature type="compositionally biased region" description="Basic and acidic residues" evidence="1">
    <location>
        <begin position="192"/>
        <end position="201"/>
    </location>
</feature>
<keyword evidence="2" id="KW-1133">Transmembrane helix</keyword>
<dbReference type="RefSeq" id="XP_012334425.1">
    <property type="nucleotide sequence ID" value="XM_012479002.1"/>
</dbReference>
<feature type="compositionally biased region" description="Basic and acidic residues" evidence="1">
    <location>
        <begin position="90"/>
        <end position="104"/>
    </location>
</feature>
<dbReference type="AlphaFoldDB" id="A0A0D9QPL5"/>
<feature type="compositionally biased region" description="Basic and acidic residues" evidence="1">
    <location>
        <begin position="119"/>
        <end position="130"/>
    </location>
</feature>
<feature type="chain" id="PRO_5002343771" description="Pv-fam-d protein" evidence="3">
    <location>
        <begin position="29"/>
        <end position="409"/>
    </location>
</feature>
<keyword evidence="5" id="KW-1185">Reference proteome</keyword>
<evidence type="ECO:0000256" key="2">
    <source>
        <dbReference type="SAM" id="Phobius"/>
    </source>
</evidence>
<evidence type="ECO:0000256" key="3">
    <source>
        <dbReference type="SAM" id="SignalP"/>
    </source>
</evidence>
<feature type="signal peptide" evidence="3">
    <location>
        <begin position="1"/>
        <end position="28"/>
    </location>
</feature>
<protein>
    <recommendedName>
        <fullName evidence="6">Pv-fam-d protein</fullName>
    </recommendedName>
</protein>
<feature type="region of interest" description="Disordered" evidence="1">
    <location>
        <begin position="90"/>
        <end position="278"/>
    </location>
</feature>
<reference evidence="4 5" key="1">
    <citation type="submission" date="2014-03" db="EMBL/GenBank/DDBJ databases">
        <title>The Genome Sequence of Plasmodium fragile nilgiri.</title>
        <authorList>
            <consortium name="The Broad Institute Genomics Platform"/>
            <consortium name="The Broad Institute Genome Sequencing Center for Infectious Disease"/>
            <person name="Neafsey D."/>
            <person name="Duraisingh M."/>
            <person name="Young S.K."/>
            <person name="Zeng Q."/>
            <person name="Gargeya S."/>
            <person name="Abouelleil A."/>
            <person name="Alvarado L."/>
            <person name="Chapman S.B."/>
            <person name="Gainer-Dewar J."/>
            <person name="Goldberg J."/>
            <person name="Griggs A."/>
            <person name="Gujja S."/>
            <person name="Hansen M."/>
            <person name="Howarth C."/>
            <person name="Imamovic A."/>
            <person name="Larimer J."/>
            <person name="Pearson M."/>
            <person name="Poon T.W."/>
            <person name="Priest M."/>
            <person name="Roberts A."/>
            <person name="Saif S."/>
            <person name="Shea T."/>
            <person name="Sykes S."/>
            <person name="Wortman J."/>
            <person name="Nusbaum C."/>
            <person name="Birren B."/>
        </authorList>
    </citation>
    <scope>NUCLEOTIDE SEQUENCE [LARGE SCALE GENOMIC DNA]</scope>
    <source>
        <strain evidence="5">nilgiri</strain>
    </source>
</reference>
<evidence type="ECO:0000313" key="4">
    <source>
        <dbReference type="EMBL" id="KJP88873.1"/>
    </source>
</evidence>
<dbReference type="OrthoDB" id="10654871at2759"/>
<dbReference type="Proteomes" id="UP000054561">
    <property type="component" value="Unassembled WGS sequence"/>
</dbReference>
<evidence type="ECO:0000256" key="1">
    <source>
        <dbReference type="SAM" id="MobiDB-lite"/>
    </source>
</evidence>
<feature type="transmembrane region" description="Helical" evidence="2">
    <location>
        <begin position="335"/>
        <end position="353"/>
    </location>
</feature>
<dbReference type="EMBL" id="KQ001656">
    <property type="protein sequence ID" value="KJP88873.1"/>
    <property type="molecule type" value="Genomic_DNA"/>
</dbReference>